<keyword evidence="2" id="KW-1185">Reference proteome</keyword>
<dbReference type="EMBL" id="MU003496">
    <property type="protein sequence ID" value="KAF2475230.1"/>
    <property type="molecule type" value="Genomic_DNA"/>
</dbReference>
<accession>A0ACB6R849</accession>
<gene>
    <name evidence="1" type="ORF">BDR25DRAFT_279211</name>
</gene>
<name>A0ACB6R849_9PLEO</name>
<evidence type="ECO:0000313" key="2">
    <source>
        <dbReference type="Proteomes" id="UP000799755"/>
    </source>
</evidence>
<sequence length="550" mass="58522">MPNLTVILEDIELSSLRESGGAVQNIVESTLIAPAPPSPIQYPRGVKLAFITVGLVLSIFLAALDSTIIATAIPSITDQFGSIANIAWYGSAYSITNTAFQSSWGKAYGYFDLKRVFLLAIFVFEAGNVICTSAQSSEALILGRVVAGIGGGGLMTGAFIIIALTVKPQYRAAYMGVLGVTFGCASVVGPLMGGALTDGPGWRWCFWVSLPIGFLATVTMVFFFTSPIPPKEATLKEKVVCMDLNGGVLVTGALSCFVLAMHWAGIRSWNSPAIILSLAGFGTLSIVFLLNERFMGPKAMIQSHLLRSRRVLTNLIYIFCLAGVFFPLLYSLPIQFQSINNNSASQSGVRLIPLVLGVSAFTMVANALLTYWRHYNPFLVIGAIAATIGVSMIYTLDMQTSSRVWIGYELLTAMGVGLALQIPMIANQAAVSTEDMASATSLSLFMENVGTSLFVAGSEAAFTNGLLHSLIKKAPTLDANEVLGAGVTQIRSSFTQNEVKIILASYLDGCRVSHVVSVACGAAACLVAIVGVAPTASQELKRRRKKPHEP</sequence>
<reference evidence="1" key="1">
    <citation type="journal article" date="2020" name="Stud. Mycol.">
        <title>101 Dothideomycetes genomes: a test case for predicting lifestyles and emergence of pathogens.</title>
        <authorList>
            <person name="Haridas S."/>
            <person name="Albert R."/>
            <person name="Binder M."/>
            <person name="Bloem J."/>
            <person name="Labutti K."/>
            <person name="Salamov A."/>
            <person name="Andreopoulos B."/>
            <person name="Baker S."/>
            <person name="Barry K."/>
            <person name="Bills G."/>
            <person name="Bluhm B."/>
            <person name="Cannon C."/>
            <person name="Castanera R."/>
            <person name="Culley D."/>
            <person name="Daum C."/>
            <person name="Ezra D."/>
            <person name="Gonzalez J."/>
            <person name="Henrissat B."/>
            <person name="Kuo A."/>
            <person name="Liang C."/>
            <person name="Lipzen A."/>
            <person name="Lutzoni F."/>
            <person name="Magnuson J."/>
            <person name="Mondo S."/>
            <person name="Nolan M."/>
            <person name="Ohm R."/>
            <person name="Pangilinan J."/>
            <person name="Park H.-J."/>
            <person name="Ramirez L."/>
            <person name="Alfaro M."/>
            <person name="Sun H."/>
            <person name="Tritt A."/>
            <person name="Yoshinaga Y."/>
            <person name="Zwiers L.-H."/>
            <person name="Turgeon B."/>
            <person name="Goodwin S."/>
            <person name="Spatafora J."/>
            <person name="Crous P."/>
            <person name="Grigoriev I."/>
        </authorList>
    </citation>
    <scope>NUCLEOTIDE SEQUENCE</scope>
    <source>
        <strain evidence="1">ATCC 200398</strain>
    </source>
</reference>
<comment type="caution">
    <text evidence="1">The sequence shown here is derived from an EMBL/GenBank/DDBJ whole genome shotgun (WGS) entry which is preliminary data.</text>
</comment>
<organism evidence="1 2">
    <name type="scientific">Lindgomyces ingoldianus</name>
    <dbReference type="NCBI Taxonomy" id="673940"/>
    <lineage>
        <taxon>Eukaryota</taxon>
        <taxon>Fungi</taxon>
        <taxon>Dikarya</taxon>
        <taxon>Ascomycota</taxon>
        <taxon>Pezizomycotina</taxon>
        <taxon>Dothideomycetes</taxon>
        <taxon>Pleosporomycetidae</taxon>
        <taxon>Pleosporales</taxon>
        <taxon>Lindgomycetaceae</taxon>
        <taxon>Lindgomyces</taxon>
    </lineage>
</organism>
<protein>
    <submittedName>
        <fullName evidence="1">MFS gliotoxin efflux transporter glia</fullName>
    </submittedName>
</protein>
<dbReference type="Proteomes" id="UP000799755">
    <property type="component" value="Unassembled WGS sequence"/>
</dbReference>
<proteinExistence type="predicted"/>
<evidence type="ECO:0000313" key="1">
    <source>
        <dbReference type="EMBL" id="KAF2475230.1"/>
    </source>
</evidence>